<sequence>MASLVTDSTESASGLRIMSENIAAPPAGPSLMQGLPDGCTLRISPKIKQIQVAAKEILDLLEANEDTNGNQWLVILGLSPSTIRKLDDDHSSLGGMEYRFQWEGSTGLIKVVPSHSHDMATDYLTRAVDVRLVIMGIHDPGDRRWASTATYKPTAAKGKQGDQTFLPPSRCPTYTQRAGWPTFVIETGVSESIPRLREDAKWWLATSSGDVRMVLIVGMKKRYVSVEMWQLAPSNAPRPLTQQDIDTLRLQVPPIPPMIQQQAVVQQPYCAQEVTISSSGVQGAPLIIPFYPFFDRPAQPGETDIVLDAYNFECLTRGWFP</sequence>
<name>A0A9W9FIR1_9EURO</name>
<dbReference type="AlphaFoldDB" id="A0A9W9FIR1"/>
<evidence type="ECO:0000313" key="1">
    <source>
        <dbReference type="EMBL" id="KAJ5100717.1"/>
    </source>
</evidence>
<comment type="caution">
    <text evidence="1">The sequence shown here is derived from an EMBL/GenBank/DDBJ whole genome shotgun (WGS) entry which is preliminary data.</text>
</comment>
<gene>
    <name evidence="1" type="ORF">N7456_006769</name>
</gene>
<dbReference type="OrthoDB" id="76567at2759"/>
<organism evidence="1 2">
    <name type="scientific">Penicillium angulare</name>
    <dbReference type="NCBI Taxonomy" id="116970"/>
    <lineage>
        <taxon>Eukaryota</taxon>
        <taxon>Fungi</taxon>
        <taxon>Dikarya</taxon>
        <taxon>Ascomycota</taxon>
        <taxon>Pezizomycotina</taxon>
        <taxon>Eurotiomycetes</taxon>
        <taxon>Eurotiomycetidae</taxon>
        <taxon>Eurotiales</taxon>
        <taxon>Aspergillaceae</taxon>
        <taxon>Penicillium</taxon>
    </lineage>
</organism>
<evidence type="ECO:0000313" key="2">
    <source>
        <dbReference type="Proteomes" id="UP001149165"/>
    </source>
</evidence>
<reference evidence="1" key="2">
    <citation type="journal article" date="2023" name="IMA Fungus">
        <title>Comparative genomic study of the Penicillium genus elucidates a diverse pangenome and 15 lateral gene transfer events.</title>
        <authorList>
            <person name="Petersen C."/>
            <person name="Sorensen T."/>
            <person name="Nielsen M.R."/>
            <person name="Sondergaard T.E."/>
            <person name="Sorensen J.L."/>
            <person name="Fitzpatrick D.A."/>
            <person name="Frisvad J.C."/>
            <person name="Nielsen K.L."/>
        </authorList>
    </citation>
    <scope>NUCLEOTIDE SEQUENCE</scope>
    <source>
        <strain evidence="1">IBT 30069</strain>
    </source>
</reference>
<reference evidence="1" key="1">
    <citation type="submission" date="2022-11" db="EMBL/GenBank/DDBJ databases">
        <authorList>
            <person name="Petersen C."/>
        </authorList>
    </citation>
    <scope>NUCLEOTIDE SEQUENCE</scope>
    <source>
        <strain evidence="1">IBT 30069</strain>
    </source>
</reference>
<accession>A0A9W9FIR1</accession>
<proteinExistence type="predicted"/>
<dbReference type="Proteomes" id="UP001149165">
    <property type="component" value="Unassembled WGS sequence"/>
</dbReference>
<dbReference type="EMBL" id="JAPQKH010000004">
    <property type="protein sequence ID" value="KAJ5100717.1"/>
    <property type="molecule type" value="Genomic_DNA"/>
</dbReference>
<keyword evidence="2" id="KW-1185">Reference proteome</keyword>
<protein>
    <submittedName>
        <fullName evidence="1">Uncharacterized protein</fullName>
    </submittedName>
</protein>